<keyword evidence="2" id="KW-0472">Membrane</keyword>
<reference evidence="3" key="1">
    <citation type="journal article" date="2020" name="Stud. Mycol.">
        <title>101 Dothideomycetes genomes: a test case for predicting lifestyles and emergence of pathogens.</title>
        <authorList>
            <person name="Haridas S."/>
            <person name="Albert R."/>
            <person name="Binder M."/>
            <person name="Bloem J."/>
            <person name="Labutti K."/>
            <person name="Salamov A."/>
            <person name="Andreopoulos B."/>
            <person name="Baker S."/>
            <person name="Barry K."/>
            <person name="Bills G."/>
            <person name="Bluhm B."/>
            <person name="Cannon C."/>
            <person name="Castanera R."/>
            <person name="Culley D."/>
            <person name="Daum C."/>
            <person name="Ezra D."/>
            <person name="Gonzalez J."/>
            <person name="Henrissat B."/>
            <person name="Kuo A."/>
            <person name="Liang C."/>
            <person name="Lipzen A."/>
            <person name="Lutzoni F."/>
            <person name="Magnuson J."/>
            <person name="Mondo S."/>
            <person name="Nolan M."/>
            <person name="Ohm R."/>
            <person name="Pangilinan J."/>
            <person name="Park H.-J."/>
            <person name="Ramirez L."/>
            <person name="Alfaro M."/>
            <person name="Sun H."/>
            <person name="Tritt A."/>
            <person name="Yoshinaga Y."/>
            <person name="Zwiers L.-H."/>
            <person name="Turgeon B."/>
            <person name="Goodwin S."/>
            <person name="Spatafora J."/>
            <person name="Crous P."/>
            <person name="Grigoriev I."/>
        </authorList>
    </citation>
    <scope>NUCLEOTIDE SEQUENCE</scope>
    <source>
        <strain evidence="3">CBS 175.79</strain>
    </source>
</reference>
<evidence type="ECO:0000256" key="2">
    <source>
        <dbReference type="SAM" id="Phobius"/>
    </source>
</evidence>
<gene>
    <name evidence="3" type="ORF">BU24DRAFT_266943</name>
</gene>
<evidence type="ECO:0000313" key="3">
    <source>
        <dbReference type="EMBL" id="KAF2011950.1"/>
    </source>
</evidence>
<protein>
    <submittedName>
        <fullName evidence="3">Uncharacterized protein</fullName>
    </submittedName>
</protein>
<name>A0A6A5XG94_9PLEO</name>
<keyword evidence="4" id="KW-1185">Reference proteome</keyword>
<feature type="region of interest" description="Disordered" evidence="1">
    <location>
        <begin position="216"/>
        <end position="252"/>
    </location>
</feature>
<proteinExistence type="predicted"/>
<evidence type="ECO:0000256" key="1">
    <source>
        <dbReference type="SAM" id="MobiDB-lite"/>
    </source>
</evidence>
<dbReference type="Proteomes" id="UP000799778">
    <property type="component" value="Unassembled WGS sequence"/>
</dbReference>
<dbReference type="GeneID" id="54279953"/>
<feature type="compositionally biased region" description="Basic and acidic residues" evidence="1">
    <location>
        <begin position="238"/>
        <end position="247"/>
    </location>
</feature>
<accession>A0A6A5XG94</accession>
<keyword evidence="2" id="KW-0812">Transmembrane</keyword>
<feature type="transmembrane region" description="Helical" evidence="2">
    <location>
        <begin position="38"/>
        <end position="59"/>
    </location>
</feature>
<keyword evidence="2" id="KW-1133">Transmembrane helix</keyword>
<sequence length="277" mass="30610">MALHYAVLFFISTSIASPISSRAPLSKRSASPSKIGTGFGIALALILFTVLIFYLGVIYGRNGLRSRWRATKDTQFNSSSVTATHPTRGRSHIHRKLQTSMIGFPQHNEKVMDADYFDTNTAISPIEQAGQEARPVELSPVEARPRLIELSPIEAYGTPIVLEQLPNETTLVEAGGGTPRRGRFDVTKSWFSTSSRKSRQRSLARDKEASIYEMPATPSSTCHQGVPTLPPLPPAYTEKGRQKSRDDESVDWSGIEFMKGMYSQRKSLFKGSDAGKE</sequence>
<dbReference type="AlphaFoldDB" id="A0A6A5XG94"/>
<dbReference type="OrthoDB" id="3771823at2759"/>
<dbReference type="RefSeq" id="XP_033380289.1">
    <property type="nucleotide sequence ID" value="XM_033522556.1"/>
</dbReference>
<evidence type="ECO:0000313" key="4">
    <source>
        <dbReference type="Proteomes" id="UP000799778"/>
    </source>
</evidence>
<dbReference type="EMBL" id="ML978073">
    <property type="protein sequence ID" value="KAF2011950.1"/>
    <property type="molecule type" value="Genomic_DNA"/>
</dbReference>
<organism evidence="3 4">
    <name type="scientific">Aaosphaeria arxii CBS 175.79</name>
    <dbReference type="NCBI Taxonomy" id="1450172"/>
    <lineage>
        <taxon>Eukaryota</taxon>
        <taxon>Fungi</taxon>
        <taxon>Dikarya</taxon>
        <taxon>Ascomycota</taxon>
        <taxon>Pezizomycotina</taxon>
        <taxon>Dothideomycetes</taxon>
        <taxon>Pleosporomycetidae</taxon>
        <taxon>Pleosporales</taxon>
        <taxon>Pleosporales incertae sedis</taxon>
        <taxon>Aaosphaeria</taxon>
    </lineage>
</organism>